<dbReference type="SUPFAM" id="SSF53474">
    <property type="entry name" value="alpha/beta-Hydrolases"/>
    <property type="match status" value="1"/>
</dbReference>
<dbReference type="InterPro" id="IPR000639">
    <property type="entry name" value="Epox_hydrolase-like"/>
</dbReference>
<accession>A0A7C3VN25</accession>
<comment type="caution">
    <text evidence="3">The sequence shown here is derived from an EMBL/GenBank/DDBJ whole genome shotgun (WGS) entry which is preliminary data.</text>
</comment>
<proteinExistence type="predicted"/>
<organism evidence="3">
    <name type="scientific">Planktothricoides sp. SpSt-374</name>
    <dbReference type="NCBI Taxonomy" id="2282167"/>
    <lineage>
        <taxon>Bacteria</taxon>
        <taxon>Bacillati</taxon>
        <taxon>Cyanobacteriota</taxon>
        <taxon>Cyanophyceae</taxon>
        <taxon>Oscillatoriophycideae</taxon>
        <taxon>Oscillatoriales</taxon>
        <taxon>Oscillatoriaceae</taxon>
        <taxon>Planktothricoides</taxon>
    </lineage>
</organism>
<name>A0A7C3VN25_9CYAN</name>
<gene>
    <name evidence="3" type="ORF">ENR15_06250</name>
</gene>
<dbReference type="PRINTS" id="PR00111">
    <property type="entry name" value="ABHYDROLASE"/>
</dbReference>
<dbReference type="PANTHER" id="PTHR43329">
    <property type="entry name" value="EPOXIDE HYDROLASE"/>
    <property type="match status" value="1"/>
</dbReference>
<feature type="domain" description="AB hydrolase-1" evidence="2">
    <location>
        <begin position="30"/>
        <end position="274"/>
    </location>
</feature>
<evidence type="ECO:0000256" key="1">
    <source>
        <dbReference type="ARBA" id="ARBA00022801"/>
    </source>
</evidence>
<evidence type="ECO:0000259" key="2">
    <source>
        <dbReference type="Pfam" id="PF00561"/>
    </source>
</evidence>
<evidence type="ECO:0000313" key="3">
    <source>
        <dbReference type="EMBL" id="HGG00250.1"/>
    </source>
</evidence>
<dbReference type="InterPro" id="IPR029058">
    <property type="entry name" value="AB_hydrolase_fold"/>
</dbReference>
<dbReference type="PRINTS" id="PR00412">
    <property type="entry name" value="EPOXHYDRLASE"/>
</dbReference>
<dbReference type="AlphaFoldDB" id="A0A7C3VN25"/>
<dbReference type="InterPro" id="IPR000073">
    <property type="entry name" value="AB_hydrolase_1"/>
</dbReference>
<dbReference type="Pfam" id="PF00561">
    <property type="entry name" value="Abhydrolase_1"/>
    <property type="match status" value="1"/>
</dbReference>
<dbReference type="Gene3D" id="3.40.50.1820">
    <property type="entry name" value="alpha/beta hydrolase"/>
    <property type="match status" value="1"/>
</dbReference>
<reference evidence="3" key="1">
    <citation type="journal article" date="2020" name="mSystems">
        <title>Genome- and Community-Level Interaction Insights into Carbon Utilization and Element Cycling Functions of Hydrothermarchaeota in Hydrothermal Sediment.</title>
        <authorList>
            <person name="Zhou Z."/>
            <person name="Liu Y."/>
            <person name="Xu W."/>
            <person name="Pan J."/>
            <person name="Luo Z.H."/>
            <person name="Li M."/>
        </authorList>
    </citation>
    <scope>NUCLEOTIDE SEQUENCE [LARGE SCALE GENOMIC DNA]</scope>
    <source>
        <strain evidence="3">SpSt-374</strain>
    </source>
</reference>
<keyword evidence="1 3" id="KW-0378">Hydrolase</keyword>
<protein>
    <submittedName>
        <fullName evidence="3">Alpha/beta hydrolase</fullName>
    </submittedName>
</protein>
<sequence length="294" mass="33915">MTALEAAWQHHFVETNRIRLHCVTQGEGDLVVLLHGFPEFWYSWRYQIPALARNFKVVVPDLRGYNDSDKPESGYDLDTLTADIKGLIESLGYVKAHIVGHDWGGAIAWNLAQKFPQHLNQLVILNAPHPNRWLQEMGTNIDQLRRSWYVFAFQIPGVPEWLIQQNLKEFVRNIFREQATRKSAFTADLARIYQEALAKPGVLSGALNYYRHLMSPLNWVHNLGREPSPVTVPTLVLWGEDDSFWSKNFTEGLDKLIKAPFEIKFIPQCGHWIQQEVPHLVNRELLNFLGKSPI</sequence>
<dbReference type="GO" id="GO:0016787">
    <property type="term" value="F:hydrolase activity"/>
    <property type="evidence" value="ECO:0007669"/>
    <property type="project" value="UniProtKB-KW"/>
</dbReference>
<dbReference type="EMBL" id="DSPX01000059">
    <property type="protein sequence ID" value="HGG00250.1"/>
    <property type="molecule type" value="Genomic_DNA"/>
</dbReference>